<evidence type="ECO:0008006" key="4">
    <source>
        <dbReference type="Google" id="ProtNLM"/>
    </source>
</evidence>
<name>A0AAD4R906_9BILA</name>
<sequence>MKLLLVTKSNKSWIGMRHYATRLMPRGEKNQFELFFEDETEIFDFHGMNDTEYGHYWGSWPSKDWEPNGSPSDGEIQRCMEIRRDLKNVSSGAMYDDLCTEGKPYICKYILRPQTTTTKITTQSTATTPSASSFPSKEPISPTRPQPTQSSAYIVLPPGYKYDGSRIMSSGQSVQNSYVAAPQDPPEAYVQPQYQNFLNNFAMDLLFDD</sequence>
<dbReference type="Proteomes" id="UP001201812">
    <property type="component" value="Unassembled WGS sequence"/>
</dbReference>
<gene>
    <name evidence="2" type="ORF">DdX_06687</name>
</gene>
<dbReference type="Gene3D" id="3.10.100.10">
    <property type="entry name" value="Mannose-Binding Protein A, subunit A"/>
    <property type="match status" value="1"/>
</dbReference>
<accession>A0AAD4R906</accession>
<feature type="compositionally biased region" description="Low complexity" evidence="1">
    <location>
        <begin position="120"/>
        <end position="137"/>
    </location>
</feature>
<keyword evidence="3" id="KW-1185">Reference proteome</keyword>
<reference evidence="2" key="1">
    <citation type="submission" date="2022-01" db="EMBL/GenBank/DDBJ databases">
        <title>Genome Sequence Resource for Two Populations of Ditylenchus destructor, the Migratory Endoparasitic Phytonematode.</title>
        <authorList>
            <person name="Zhang H."/>
            <person name="Lin R."/>
            <person name="Xie B."/>
        </authorList>
    </citation>
    <scope>NUCLEOTIDE SEQUENCE</scope>
    <source>
        <strain evidence="2">BazhouSP</strain>
    </source>
</reference>
<evidence type="ECO:0000256" key="1">
    <source>
        <dbReference type="SAM" id="MobiDB-lite"/>
    </source>
</evidence>
<evidence type="ECO:0000313" key="3">
    <source>
        <dbReference type="Proteomes" id="UP001201812"/>
    </source>
</evidence>
<dbReference type="InterPro" id="IPR016186">
    <property type="entry name" value="C-type_lectin-like/link_sf"/>
</dbReference>
<dbReference type="SUPFAM" id="SSF56436">
    <property type="entry name" value="C-type lectin-like"/>
    <property type="match status" value="1"/>
</dbReference>
<proteinExistence type="predicted"/>
<feature type="region of interest" description="Disordered" evidence="1">
    <location>
        <begin position="120"/>
        <end position="151"/>
    </location>
</feature>
<organism evidence="2 3">
    <name type="scientific">Ditylenchus destructor</name>
    <dbReference type="NCBI Taxonomy" id="166010"/>
    <lineage>
        <taxon>Eukaryota</taxon>
        <taxon>Metazoa</taxon>
        <taxon>Ecdysozoa</taxon>
        <taxon>Nematoda</taxon>
        <taxon>Chromadorea</taxon>
        <taxon>Rhabditida</taxon>
        <taxon>Tylenchina</taxon>
        <taxon>Tylenchomorpha</taxon>
        <taxon>Sphaerularioidea</taxon>
        <taxon>Anguinidae</taxon>
        <taxon>Anguininae</taxon>
        <taxon>Ditylenchus</taxon>
    </lineage>
</organism>
<dbReference type="CDD" id="cd00037">
    <property type="entry name" value="CLECT"/>
    <property type="match status" value="1"/>
</dbReference>
<protein>
    <recommendedName>
        <fullName evidence="4">C-type lectin domain-containing protein</fullName>
    </recommendedName>
</protein>
<dbReference type="InterPro" id="IPR016187">
    <property type="entry name" value="CTDL_fold"/>
</dbReference>
<comment type="caution">
    <text evidence="2">The sequence shown here is derived from an EMBL/GenBank/DDBJ whole genome shotgun (WGS) entry which is preliminary data.</text>
</comment>
<dbReference type="EMBL" id="JAKKPZ010000008">
    <property type="protein sequence ID" value="KAI1718267.1"/>
    <property type="molecule type" value="Genomic_DNA"/>
</dbReference>
<dbReference type="AlphaFoldDB" id="A0AAD4R906"/>
<evidence type="ECO:0000313" key="2">
    <source>
        <dbReference type="EMBL" id="KAI1718267.1"/>
    </source>
</evidence>